<dbReference type="GeneID" id="52037260"/>
<name>A0AAX2ULE3_9BACT</name>
<evidence type="ECO:0000313" key="3">
    <source>
        <dbReference type="EMBL" id="TNB58861.1"/>
    </source>
</evidence>
<feature type="transmembrane region" description="Helical" evidence="2">
    <location>
        <begin position="20"/>
        <end position="39"/>
    </location>
</feature>
<dbReference type="GO" id="GO:0005886">
    <property type="term" value="C:plasma membrane"/>
    <property type="evidence" value="ECO:0007669"/>
    <property type="project" value="TreeGrafter"/>
</dbReference>
<evidence type="ECO:0000256" key="1">
    <source>
        <dbReference type="SAM" id="Coils"/>
    </source>
</evidence>
<organism evidence="3 5">
    <name type="scientific">Campylobacter helveticus</name>
    <dbReference type="NCBI Taxonomy" id="28898"/>
    <lineage>
        <taxon>Bacteria</taxon>
        <taxon>Pseudomonadati</taxon>
        <taxon>Campylobacterota</taxon>
        <taxon>Epsilonproteobacteria</taxon>
        <taxon>Campylobacterales</taxon>
        <taxon>Campylobacteraceae</taxon>
        <taxon>Campylobacter</taxon>
    </lineage>
</organism>
<dbReference type="EMBL" id="VDBS01000011">
    <property type="protein sequence ID" value="TNB58861.1"/>
    <property type="molecule type" value="Genomic_DNA"/>
</dbReference>
<evidence type="ECO:0000256" key="2">
    <source>
        <dbReference type="SAM" id="Phobius"/>
    </source>
</evidence>
<dbReference type="InterPro" id="IPR050445">
    <property type="entry name" value="Bact_polysacc_biosynth/exp"/>
</dbReference>
<reference evidence="3 5" key="1">
    <citation type="submission" date="2019-05" db="EMBL/GenBank/DDBJ databases">
        <title>Draft genomes of eight strains of Campylobacter helveticus isolated from cats and a dog in New Zealand.</title>
        <authorList>
            <person name="Bojanic K."/>
            <person name="Midwinter A.C."/>
            <person name="Biggs P.J."/>
            <person name="Acke E."/>
            <person name="Cornelius A.J."/>
            <person name="Marshall J.C."/>
        </authorList>
    </citation>
    <scope>NUCLEOTIDE SEQUENCE [LARGE SCALE GENOMIC DNA]</scope>
    <source>
        <strain evidence="3 5">ACP123b</strain>
    </source>
</reference>
<keyword evidence="1" id="KW-0175">Coiled coil</keyword>
<evidence type="ECO:0000313" key="6">
    <source>
        <dbReference type="Proteomes" id="UP000321317"/>
    </source>
</evidence>
<keyword evidence="2" id="KW-1133">Transmembrane helix</keyword>
<protein>
    <submittedName>
        <fullName evidence="3">Capsule biosynthesis protein</fullName>
    </submittedName>
</protein>
<reference evidence="4 6" key="2">
    <citation type="submission" date="2019-08" db="EMBL/GenBank/DDBJ databases">
        <title>Rapid identification of Enteric Bacteria from Whole Genome Sequences (WGS) using Average Nucleotide Identity (ANI).</title>
        <authorList>
            <person name="Lane C."/>
        </authorList>
    </citation>
    <scope>NUCLEOTIDE SEQUENCE [LARGE SCALE GENOMIC DNA]</scope>
    <source>
        <strain evidence="4 6">D4984</strain>
    </source>
</reference>
<dbReference type="GO" id="GO:0004713">
    <property type="term" value="F:protein tyrosine kinase activity"/>
    <property type="evidence" value="ECO:0007669"/>
    <property type="project" value="TreeGrafter"/>
</dbReference>
<dbReference type="PANTHER" id="PTHR32309:SF13">
    <property type="entry name" value="FERRIC ENTEROBACTIN TRANSPORT PROTEIN FEPE"/>
    <property type="match status" value="1"/>
</dbReference>
<accession>A0AAX2ULE3</accession>
<dbReference type="RefSeq" id="WP_082200282.1">
    <property type="nucleotide sequence ID" value="NZ_CP020478.1"/>
</dbReference>
<feature type="transmembrane region" description="Helical" evidence="2">
    <location>
        <begin position="344"/>
        <end position="364"/>
    </location>
</feature>
<dbReference type="EMBL" id="VRMA01000063">
    <property type="protein sequence ID" value="TXK56226.1"/>
    <property type="molecule type" value="Genomic_DNA"/>
</dbReference>
<dbReference type="PANTHER" id="PTHR32309">
    <property type="entry name" value="TYROSINE-PROTEIN KINASE"/>
    <property type="match status" value="1"/>
</dbReference>
<keyword evidence="6" id="KW-1185">Reference proteome</keyword>
<gene>
    <name evidence="3" type="ORF">FDW42_00720</name>
    <name evidence="4" type="ORF">FVD16_07425</name>
</gene>
<dbReference type="AlphaFoldDB" id="A0AAX2ULE3"/>
<comment type="caution">
    <text evidence="3">The sequence shown here is derived from an EMBL/GenBank/DDBJ whole genome shotgun (WGS) entry which is preliminary data.</text>
</comment>
<evidence type="ECO:0000313" key="4">
    <source>
        <dbReference type="EMBL" id="TXK56226.1"/>
    </source>
</evidence>
<evidence type="ECO:0000313" key="5">
    <source>
        <dbReference type="Proteomes" id="UP000306813"/>
    </source>
</evidence>
<dbReference type="Proteomes" id="UP000306813">
    <property type="component" value="Unassembled WGS sequence"/>
</dbReference>
<dbReference type="KEGG" id="chv:CHELV3228_1356"/>
<proteinExistence type="predicted"/>
<keyword evidence="2" id="KW-0472">Membrane</keyword>
<feature type="coiled-coil region" evidence="1">
    <location>
        <begin position="174"/>
        <end position="238"/>
    </location>
</feature>
<dbReference type="Proteomes" id="UP000321317">
    <property type="component" value="Unassembled WGS sequence"/>
</dbReference>
<sequence>MEENKTLLDKIKDLSILDSFKIVWFLMIFVVIYYVFIAADRYVSSMSLSVRSTSGESVQASGILSLLSTTSNNSEDMKYLRGYIHSLDLLQKLEEKIKLKELYQEQFIDLPNKIYNSSSTESYLKYFQNRVKLRVDDKTGLLNVDVEGFTPESAKIIAQSIMEESEKFINEISHKAAREQMKFAEEEVNTYKERYLKAQNALISFQNKYGVFDPLKQAESKEKLIAQIEANLAQREAALLNLQSYMNDSAPEVIALKSEILAIKKQLEREVAKISTNNSNEKKLNDMAAKFQNLTIEAKFAQQAYEAALKAYESARIEAGRKIKQLVIVQSPNLPESARYPERIYNIITAFLILSLIFGITKFVKMIIEEHRY</sequence>
<keyword evidence="2" id="KW-0812">Transmembrane</keyword>